<dbReference type="Proteomes" id="UP000693981">
    <property type="component" value="Unassembled WGS sequence"/>
</dbReference>
<dbReference type="OrthoDB" id="124484at2759"/>
<sequence length="181" mass="20516">MDSSINSYVASMPKTKGKKQHLKAEDLYAIVVWLEHPPNFASYFAVSNKTSIGKQTSKTIQFKAMAETLSNSSNGKFHLKPRQMRERFMTYKNRYLRAKAYEDSTGAGVTREGEENGIFTLNRKLEVMCPWYEKMKELFKGKANVTPLDTYDSTGGVDDDASSFEEAGDVNVKKKKISTRE</sequence>
<dbReference type="PANTHER" id="PTHR33246:SF51">
    <property type="entry name" value="MYB_SANT-LIKE DOMAIN-CONTAINING PROTEIN"/>
    <property type="match status" value="1"/>
</dbReference>
<evidence type="ECO:0000256" key="1">
    <source>
        <dbReference type="SAM" id="MobiDB-lite"/>
    </source>
</evidence>
<protein>
    <submittedName>
        <fullName evidence="2">Uncharacterized protein</fullName>
    </submittedName>
</protein>
<dbReference type="EMBL" id="JAGDFL010000318">
    <property type="protein sequence ID" value="KAG7393472.1"/>
    <property type="molecule type" value="Genomic_DNA"/>
</dbReference>
<gene>
    <name evidence="2" type="ORF">PHYBOEH_006076</name>
</gene>
<evidence type="ECO:0000313" key="2">
    <source>
        <dbReference type="EMBL" id="KAG7393472.1"/>
    </source>
</evidence>
<comment type="caution">
    <text evidence="2">The sequence shown here is derived from an EMBL/GenBank/DDBJ whole genome shotgun (WGS) entry which is preliminary data.</text>
</comment>
<feature type="compositionally biased region" description="Acidic residues" evidence="1">
    <location>
        <begin position="157"/>
        <end position="168"/>
    </location>
</feature>
<dbReference type="PANTHER" id="PTHR33246">
    <property type="entry name" value="CCHC-TYPE DOMAIN-CONTAINING PROTEIN"/>
    <property type="match status" value="1"/>
</dbReference>
<reference evidence="2" key="1">
    <citation type="submission" date="2021-02" db="EMBL/GenBank/DDBJ databases">
        <authorList>
            <person name="Palmer J.M."/>
        </authorList>
    </citation>
    <scope>NUCLEOTIDE SEQUENCE</scope>
    <source>
        <strain evidence="2">SCRP23</strain>
    </source>
</reference>
<evidence type="ECO:0000313" key="3">
    <source>
        <dbReference type="Proteomes" id="UP000693981"/>
    </source>
</evidence>
<feature type="region of interest" description="Disordered" evidence="1">
    <location>
        <begin position="154"/>
        <end position="181"/>
    </location>
</feature>
<name>A0A8T1WH72_9STRA</name>
<proteinExistence type="predicted"/>
<keyword evidence="3" id="KW-1185">Reference proteome</keyword>
<organism evidence="2 3">
    <name type="scientific">Phytophthora boehmeriae</name>
    <dbReference type="NCBI Taxonomy" id="109152"/>
    <lineage>
        <taxon>Eukaryota</taxon>
        <taxon>Sar</taxon>
        <taxon>Stramenopiles</taxon>
        <taxon>Oomycota</taxon>
        <taxon>Peronosporomycetes</taxon>
        <taxon>Peronosporales</taxon>
        <taxon>Peronosporaceae</taxon>
        <taxon>Phytophthora</taxon>
    </lineage>
</organism>
<dbReference type="AlphaFoldDB" id="A0A8T1WH72"/>
<accession>A0A8T1WH72</accession>